<dbReference type="SUPFAM" id="SSF56300">
    <property type="entry name" value="Metallo-dependent phosphatases"/>
    <property type="match status" value="1"/>
</dbReference>
<evidence type="ECO:0000259" key="1">
    <source>
        <dbReference type="Pfam" id="PF00149"/>
    </source>
</evidence>
<name>A0A6J4QNU3_9ACTN</name>
<dbReference type="Gene3D" id="3.60.21.10">
    <property type="match status" value="1"/>
</dbReference>
<dbReference type="Pfam" id="PF00149">
    <property type="entry name" value="Metallophos"/>
    <property type="match status" value="1"/>
</dbReference>
<sequence length="276" mass="30011">MKLGIVTDSHLGPGGTRVGAWHSDYYMSDTVPAFRYALEACAEEGVDGVVLLGDISNSGGDWSVEKGVRLAAQTGLPVWVVSGNHDCFKRVEAVRDAVRRVGASNVRLAMPEGRMVGEVRGAGVSITMDDAWVSRADGRPEVSLWGDELVVWLTHYPLISFDETTREAGLLYGDELADREEVLQPLSERTAPTVVVSGHVHLRVDSVAGPVLQLACAALVEPPFEISFLEVERVNGRATVRVENAALVPSLTVRTPTFAPSKREWIYDEEKWQTGG</sequence>
<dbReference type="AlphaFoldDB" id="A0A6J4QNU3"/>
<dbReference type="GO" id="GO:0016787">
    <property type="term" value="F:hydrolase activity"/>
    <property type="evidence" value="ECO:0007669"/>
    <property type="project" value="InterPro"/>
</dbReference>
<organism evidence="2">
    <name type="scientific">uncultured Rubrobacteraceae bacterium</name>
    <dbReference type="NCBI Taxonomy" id="349277"/>
    <lineage>
        <taxon>Bacteria</taxon>
        <taxon>Bacillati</taxon>
        <taxon>Actinomycetota</taxon>
        <taxon>Rubrobacteria</taxon>
        <taxon>Rubrobacterales</taxon>
        <taxon>Rubrobacteraceae</taxon>
        <taxon>environmental samples</taxon>
    </lineage>
</organism>
<gene>
    <name evidence="2" type="ORF">AVDCRST_MAG37-1752</name>
</gene>
<evidence type="ECO:0000313" key="2">
    <source>
        <dbReference type="EMBL" id="CAA9445159.1"/>
    </source>
</evidence>
<dbReference type="EMBL" id="CADCVD010000079">
    <property type="protein sequence ID" value="CAA9445159.1"/>
    <property type="molecule type" value="Genomic_DNA"/>
</dbReference>
<reference evidence="2" key="1">
    <citation type="submission" date="2020-02" db="EMBL/GenBank/DDBJ databases">
        <authorList>
            <person name="Meier V. D."/>
        </authorList>
    </citation>
    <scope>NUCLEOTIDE SEQUENCE</scope>
    <source>
        <strain evidence="2">AVDCRST_MAG37</strain>
    </source>
</reference>
<accession>A0A6J4QNU3</accession>
<feature type="domain" description="Calcineurin-like phosphoesterase" evidence="1">
    <location>
        <begin position="1"/>
        <end position="201"/>
    </location>
</feature>
<dbReference type="InterPro" id="IPR004843">
    <property type="entry name" value="Calcineurin-like_PHP"/>
</dbReference>
<dbReference type="InterPro" id="IPR029052">
    <property type="entry name" value="Metallo-depent_PP-like"/>
</dbReference>
<proteinExistence type="predicted"/>
<protein>
    <recommendedName>
        <fullName evidence="1">Calcineurin-like phosphoesterase domain-containing protein</fullName>
    </recommendedName>
</protein>